<dbReference type="Pfam" id="PF08598">
    <property type="entry name" value="Sds3"/>
    <property type="match status" value="1"/>
</dbReference>
<dbReference type="GO" id="GO:0005654">
    <property type="term" value="C:nucleoplasm"/>
    <property type="evidence" value="ECO:0007669"/>
    <property type="project" value="UniProtKB-ARBA"/>
</dbReference>
<comment type="caution">
    <text evidence="7">The sequence shown here is derived from an EMBL/GenBank/DDBJ whole genome shotgun (WGS) entry which is preliminary data.</text>
</comment>
<evidence type="ECO:0000256" key="6">
    <source>
        <dbReference type="SAM" id="MobiDB-lite"/>
    </source>
</evidence>
<dbReference type="AlphaFoldDB" id="A0A3A2ZNI3"/>
<feature type="region of interest" description="Disordered" evidence="6">
    <location>
        <begin position="325"/>
        <end position="356"/>
    </location>
</feature>
<organism evidence="7 8">
    <name type="scientific">Aspergillus sclerotialis</name>
    <dbReference type="NCBI Taxonomy" id="2070753"/>
    <lineage>
        <taxon>Eukaryota</taxon>
        <taxon>Fungi</taxon>
        <taxon>Dikarya</taxon>
        <taxon>Ascomycota</taxon>
        <taxon>Pezizomycotina</taxon>
        <taxon>Eurotiomycetes</taxon>
        <taxon>Eurotiomycetidae</taxon>
        <taxon>Eurotiales</taxon>
        <taxon>Aspergillaceae</taxon>
        <taxon>Aspergillus</taxon>
        <taxon>Aspergillus subgen. Polypaecilum</taxon>
    </lineage>
</organism>
<feature type="region of interest" description="Disordered" evidence="6">
    <location>
        <begin position="1"/>
        <end position="44"/>
    </location>
</feature>
<accession>A0A3A2ZNI3</accession>
<evidence type="ECO:0000256" key="2">
    <source>
        <dbReference type="ARBA" id="ARBA00022491"/>
    </source>
</evidence>
<feature type="region of interest" description="Disordered" evidence="6">
    <location>
        <begin position="240"/>
        <end position="284"/>
    </location>
</feature>
<keyword evidence="2" id="KW-0678">Repressor</keyword>
<keyword evidence="4" id="KW-0804">Transcription</keyword>
<gene>
    <name evidence="7" type="ORF">PHISCL_02880</name>
</gene>
<evidence type="ECO:0000256" key="1">
    <source>
        <dbReference type="ARBA" id="ARBA00004123"/>
    </source>
</evidence>
<evidence type="ECO:0000313" key="7">
    <source>
        <dbReference type="EMBL" id="RJE24799.1"/>
    </source>
</evidence>
<keyword evidence="3" id="KW-0805">Transcription regulation</keyword>
<proteinExistence type="predicted"/>
<dbReference type="InterPro" id="IPR013907">
    <property type="entry name" value="Sds3"/>
</dbReference>
<evidence type="ECO:0000256" key="5">
    <source>
        <dbReference type="ARBA" id="ARBA00023242"/>
    </source>
</evidence>
<name>A0A3A2ZNI3_9EURO</name>
<dbReference type="OrthoDB" id="70376at2759"/>
<keyword evidence="5" id="KW-0539">Nucleus</keyword>
<evidence type="ECO:0000256" key="3">
    <source>
        <dbReference type="ARBA" id="ARBA00023015"/>
    </source>
</evidence>
<dbReference type="Proteomes" id="UP000266188">
    <property type="component" value="Unassembled WGS sequence"/>
</dbReference>
<protein>
    <submittedName>
        <fullName evidence="7">Deacetylase complex subunit Sds3</fullName>
    </submittedName>
</protein>
<dbReference type="GO" id="GO:0010468">
    <property type="term" value="P:regulation of gene expression"/>
    <property type="evidence" value="ECO:0007669"/>
    <property type="project" value="UniProtKB-ARBA"/>
</dbReference>
<dbReference type="EMBL" id="MVGC01000068">
    <property type="protein sequence ID" value="RJE24799.1"/>
    <property type="molecule type" value="Genomic_DNA"/>
</dbReference>
<evidence type="ECO:0000313" key="8">
    <source>
        <dbReference type="Proteomes" id="UP000266188"/>
    </source>
</evidence>
<keyword evidence="8" id="KW-1185">Reference proteome</keyword>
<reference evidence="8" key="1">
    <citation type="submission" date="2017-02" db="EMBL/GenBank/DDBJ databases">
        <authorList>
            <person name="Tafer H."/>
            <person name="Lopandic K."/>
        </authorList>
    </citation>
    <scope>NUCLEOTIDE SEQUENCE [LARGE SCALE GENOMIC DNA]</scope>
    <source>
        <strain evidence="8">CBS 366.77</strain>
    </source>
</reference>
<dbReference type="PANTHER" id="PTHR21964">
    <property type="entry name" value="BREAST CANCER METASTASIS-SUPPRESSOR 1"/>
    <property type="match status" value="1"/>
</dbReference>
<evidence type="ECO:0000256" key="4">
    <source>
        <dbReference type="ARBA" id="ARBA00023163"/>
    </source>
</evidence>
<feature type="compositionally biased region" description="Polar residues" evidence="6">
    <location>
        <begin position="1"/>
        <end position="23"/>
    </location>
</feature>
<dbReference type="SMART" id="SM01401">
    <property type="entry name" value="Sds3"/>
    <property type="match status" value="1"/>
</dbReference>
<comment type="subcellular location">
    <subcellularLocation>
        <location evidence="1">Nucleus</location>
    </subcellularLocation>
</comment>
<sequence>MAYSPVSTSPMGGGTSQSMSNTLHSRHRAASPQPLAKQDKRRTAMQDRLHDLTFSFSQNRDAQFRQQLHALQCDMTLINNADPYSPSPLPDSAEEIAQLIDNTAGGGKFGREMASLSGMWFSKFVQEINSLKEERDADLAMLMHRHTNSLDQFKQELVFREQFAAEEHNHMSSTLRERLVQTLSSKRARLMREKEHLDIADTSALLLHPNQFSITNPASPGGIHGNRKTRHTRHRVDLDEFGNGIGSELNKRKRKADDDIGSPVRDAGLSTPADRTKSYIAQQQNPPAYSIHSLFTDKELSHHARQAHIAAVHFLSISKRAEQASGAATNGNNTDVDESGGADGTGQEDNGTPATDMVRTASHNFHATRSTRTQGNFALNALADLSDKPAVRPNLPYGILASYNPKPNGMANPPPLMNDEIDDDTARMDRLHSKPLNWVDKGLIEELVKPLSSDIDGEPQNPNRFSLLHPDFPTEMGVHLYPLKGNDSMEMLGTGHNRSKKTRTG</sequence>
<dbReference type="STRING" id="2070753.A0A3A2ZNI3"/>